<sequence>MRAPGRWRTTGNVIERPSCETPLQDAATSVLPAASPLVEGVTGRCFEDGREARAVAGGDGEQAGGVAPHALDPHAAGRLWEYAAGTVGR</sequence>
<gene>
    <name evidence="1" type="ORF">OHB34_02290</name>
</gene>
<name>A0ABZ1LPK8_9ACTN</name>
<protein>
    <submittedName>
        <fullName evidence="1">NADP-dependent oxidoreductase</fullName>
    </submittedName>
</protein>
<keyword evidence="2" id="KW-1185">Reference proteome</keyword>
<dbReference type="Proteomes" id="UP001622731">
    <property type="component" value="Chromosome"/>
</dbReference>
<dbReference type="RefSeq" id="WP_359734132.1">
    <property type="nucleotide sequence ID" value="NZ_CP108200.1"/>
</dbReference>
<evidence type="ECO:0000313" key="1">
    <source>
        <dbReference type="EMBL" id="WTR92994.1"/>
    </source>
</evidence>
<dbReference type="EMBL" id="CP108200">
    <property type="protein sequence ID" value="WTR92994.1"/>
    <property type="molecule type" value="Genomic_DNA"/>
</dbReference>
<organism evidence="1 2">
    <name type="scientific">Streptomyces anthocyanicus</name>
    <dbReference type="NCBI Taxonomy" id="68174"/>
    <lineage>
        <taxon>Bacteria</taxon>
        <taxon>Bacillati</taxon>
        <taxon>Actinomycetota</taxon>
        <taxon>Actinomycetes</taxon>
        <taxon>Kitasatosporales</taxon>
        <taxon>Streptomycetaceae</taxon>
        <taxon>Streptomyces</taxon>
        <taxon>Streptomyces violaceoruber group</taxon>
    </lineage>
</organism>
<reference evidence="1 2" key="1">
    <citation type="submission" date="2022-10" db="EMBL/GenBank/DDBJ databases">
        <title>The complete genomes of actinobacterial strains from the NBC collection.</title>
        <authorList>
            <person name="Joergensen T.S."/>
            <person name="Alvarez Arevalo M."/>
            <person name="Sterndorff E.B."/>
            <person name="Faurdal D."/>
            <person name="Vuksanovic O."/>
            <person name="Mourched A.-S."/>
            <person name="Charusanti P."/>
            <person name="Shaw S."/>
            <person name="Blin K."/>
            <person name="Weber T."/>
        </authorList>
    </citation>
    <scope>NUCLEOTIDE SEQUENCE [LARGE SCALE GENOMIC DNA]</scope>
    <source>
        <strain evidence="1 2">NBC_00116</strain>
    </source>
</reference>
<proteinExistence type="predicted"/>
<accession>A0ABZ1LPK8</accession>
<evidence type="ECO:0000313" key="2">
    <source>
        <dbReference type="Proteomes" id="UP001622731"/>
    </source>
</evidence>